<comment type="caution">
    <text evidence="1">The sequence shown here is derived from an EMBL/GenBank/DDBJ whole genome shotgun (WGS) entry which is preliminary data.</text>
</comment>
<protein>
    <submittedName>
        <fullName evidence="1">Uncharacterized protein</fullName>
    </submittedName>
</protein>
<evidence type="ECO:0000313" key="1">
    <source>
        <dbReference type="EMBL" id="CAD8049998.1"/>
    </source>
</evidence>
<dbReference type="EMBL" id="CAJJDM010000011">
    <property type="protein sequence ID" value="CAD8049998.1"/>
    <property type="molecule type" value="Genomic_DNA"/>
</dbReference>
<accession>A0A8S1K3S0</accession>
<dbReference type="AlphaFoldDB" id="A0A8S1K3S0"/>
<organism evidence="1 2">
    <name type="scientific">Paramecium primaurelia</name>
    <dbReference type="NCBI Taxonomy" id="5886"/>
    <lineage>
        <taxon>Eukaryota</taxon>
        <taxon>Sar</taxon>
        <taxon>Alveolata</taxon>
        <taxon>Ciliophora</taxon>
        <taxon>Intramacronucleata</taxon>
        <taxon>Oligohymenophorea</taxon>
        <taxon>Peniculida</taxon>
        <taxon>Parameciidae</taxon>
        <taxon>Paramecium</taxon>
    </lineage>
</organism>
<gene>
    <name evidence="1" type="ORF">PPRIM_AZ9-3.1.T0140270</name>
</gene>
<reference evidence="1" key="1">
    <citation type="submission" date="2021-01" db="EMBL/GenBank/DDBJ databases">
        <authorList>
            <consortium name="Genoscope - CEA"/>
            <person name="William W."/>
        </authorList>
    </citation>
    <scope>NUCLEOTIDE SEQUENCE</scope>
</reference>
<dbReference type="Proteomes" id="UP000688137">
    <property type="component" value="Unassembled WGS sequence"/>
</dbReference>
<keyword evidence="2" id="KW-1185">Reference proteome</keyword>
<proteinExistence type="predicted"/>
<sequence>MLTIDSNHLLEISILEGENEQQSQLENENQQIIQRKIKIKMNTSILIRKIQQNSQLQDDDRIKYFEIIKGVSEANEKYLCYISIEEEALYNYWTKKFTLKNKEKSYYYFDHNDQQNNNQYLNLNFHFTHQIIPFHYESNESRNKFNYLKCNSSFRLILRENNNDYYQIAIPLKFNIPTEFTKNLNDKIQLVRSLDQKIPLKITWELKEDGIKIQLTIDFPSNIGIFEITAALYSRIVIKESADKSDNFQFAAQAHKQLSKVQGEINSQQKLILDLQFNKGSFPPLYFGQRIQSHHIVILTINFKIQNIQDLFKKNKFQIEIPVDLYPNGQINENQYENRIEKNYDTTRIYNQYFDSIRLLNKPQKDYSTYI</sequence>
<name>A0A8S1K3S0_PARPR</name>
<evidence type="ECO:0000313" key="2">
    <source>
        <dbReference type="Proteomes" id="UP000688137"/>
    </source>
</evidence>